<name>A0A8J7QCJ0_9BACT</name>
<dbReference type="Gene3D" id="2.120.10.30">
    <property type="entry name" value="TolB, C-terminal domain"/>
    <property type="match status" value="1"/>
</dbReference>
<dbReference type="InterPro" id="IPR011042">
    <property type="entry name" value="6-blade_b-propeller_TolB-like"/>
</dbReference>
<dbReference type="EMBL" id="JAFREP010000001">
    <property type="protein sequence ID" value="MBO1317045.1"/>
    <property type="molecule type" value="Genomic_DNA"/>
</dbReference>
<proteinExistence type="predicted"/>
<protein>
    <submittedName>
        <fullName evidence="2">6-bladed beta-propeller</fullName>
    </submittedName>
</protein>
<evidence type="ECO:0000256" key="1">
    <source>
        <dbReference type="SAM" id="MobiDB-lite"/>
    </source>
</evidence>
<dbReference type="RefSeq" id="WP_207856281.1">
    <property type="nucleotide sequence ID" value="NZ_JAFREP010000001.1"/>
</dbReference>
<evidence type="ECO:0000313" key="2">
    <source>
        <dbReference type="EMBL" id="MBO1317045.1"/>
    </source>
</evidence>
<accession>A0A8J7QCJ0</accession>
<dbReference type="SUPFAM" id="SSF101898">
    <property type="entry name" value="NHL repeat"/>
    <property type="match status" value="1"/>
</dbReference>
<dbReference type="Pfam" id="PF17170">
    <property type="entry name" value="DUF5128"/>
    <property type="match status" value="1"/>
</dbReference>
<organism evidence="2 3">
    <name type="scientific">Acanthopleuribacter pedis</name>
    <dbReference type="NCBI Taxonomy" id="442870"/>
    <lineage>
        <taxon>Bacteria</taxon>
        <taxon>Pseudomonadati</taxon>
        <taxon>Acidobacteriota</taxon>
        <taxon>Holophagae</taxon>
        <taxon>Acanthopleuribacterales</taxon>
        <taxon>Acanthopleuribacteraceae</taxon>
        <taxon>Acanthopleuribacter</taxon>
    </lineage>
</organism>
<sequence>MILFYMLSLCVLQNPSSIEQLEKHFEIVDFQSFKTEDGSPLIPSYIVYDHDRLFAIDSFDKTIVEFDNTGKVINQVGGKGQGPGEFGRPSMAKTDSKGHVYILDQFRHLFHVFKDDTLINTIKINHLPVPSSFHVVEADGKTLLYLVGSGQYKGEPYQGFLIDTQGLVIEKIQKITGPTYYSFVQGAVINQHELVMAHALGNRFSIFDTSGMKVDEFEVRHPKLTIIHHRLEETNEEEVPAKRSPMHKEPHTTLRHFYP</sequence>
<reference evidence="2" key="1">
    <citation type="submission" date="2021-03" db="EMBL/GenBank/DDBJ databases">
        <authorList>
            <person name="Wang G."/>
        </authorList>
    </citation>
    <scope>NUCLEOTIDE SEQUENCE</scope>
    <source>
        <strain evidence="2">KCTC 12899</strain>
    </source>
</reference>
<feature type="region of interest" description="Disordered" evidence="1">
    <location>
        <begin position="234"/>
        <end position="259"/>
    </location>
</feature>
<dbReference type="Proteomes" id="UP000664417">
    <property type="component" value="Unassembled WGS sequence"/>
</dbReference>
<dbReference type="AlphaFoldDB" id="A0A8J7QCJ0"/>
<evidence type="ECO:0000313" key="3">
    <source>
        <dbReference type="Proteomes" id="UP000664417"/>
    </source>
</evidence>
<keyword evidence="3" id="KW-1185">Reference proteome</keyword>
<gene>
    <name evidence="2" type="ORF">J3U88_01140</name>
</gene>
<comment type="caution">
    <text evidence="2">The sequence shown here is derived from an EMBL/GenBank/DDBJ whole genome shotgun (WGS) entry which is preliminary data.</text>
</comment>